<dbReference type="Proteomes" id="UP000692954">
    <property type="component" value="Unassembled WGS sequence"/>
</dbReference>
<protein>
    <recommendedName>
        <fullName evidence="7">Tetratricopeptide repeat protein</fullName>
    </recommendedName>
</protein>
<keyword evidence="6" id="KW-1185">Reference proteome</keyword>
<evidence type="ECO:0000313" key="5">
    <source>
        <dbReference type="EMBL" id="CAD8127274.1"/>
    </source>
</evidence>
<feature type="repeat" description="TPR" evidence="3">
    <location>
        <begin position="198"/>
        <end position="231"/>
    </location>
</feature>
<feature type="region of interest" description="Disordered" evidence="4">
    <location>
        <begin position="1"/>
        <end position="32"/>
    </location>
</feature>
<feature type="repeat" description="TPR" evidence="3">
    <location>
        <begin position="232"/>
        <end position="265"/>
    </location>
</feature>
<dbReference type="InterPro" id="IPR028061">
    <property type="entry name" value="Fis1_TPR_C"/>
</dbReference>
<accession>A0A8S1RK76</accession>
<dbReference type="InterPro" id="IPR019734">
    <property type="entry name" value="TPR_rpt"/>
</dbReference>
<evidence type="ECO:0008006" key="7">
    <source>
        <dbReference type="Google" id="ProtNLM"/>
    </source>
</evidence>
<dbReference type="Pfam" id="PF13414">
    <property type="entry name" value="TPR_11"/>
    <property type="match status" value="1"/>
</dbReference>
<dbReference type="OrthoDB" id="199930at2759"/>
<evidence type="ECO:0000256" key="1">
    <source>
        <dbReference type="ARBA" id="ARBA00022737"/>
    </source>
</evidence>
<evidence type="ECO:0000256" key="4">
    <source>
        <dbReference type="SAM" id="MobiDB-lite"/>
    </source>
</evidence>
<proteinExistence type="predicted"/>
<feature type="repeat" description="TPR" evidence="3">
    <location>
        <begin position="63"/>
        <end position="96"/>
    </location>
</feature>
<dbReference type="Pfam" id="PF14853">
    <property type="entry name" value="Fis1_TPR_C"/>
    <property type="match status" value="1"/>
</dbReference>
<dbReference type="PROSITE" id="PS50005">
    <property type="entry name" value="TPR"/>
    <property type="match status" value="4"/>
</dbReference>
<dbReference type="InterPro" id="IPR050498">
    <property type="entry name" value="Ycf3"/>
</dbReference>
<feature type="compositionally biased region" description="Basic residues" evidence="4">
    <location>
        <begin position="7"/>
        <end position="26"/>
    </location>
</feature>
<dbReference type="Pfam" id="PF13181">
    <property type="entry name" value="TPR_8"/>
    <property type="match status" value="1"/>
</dbReference>
<organism evidence="5 6">
    <name type="scientific">Paramecium sonneborni</name>
    <dbReference type="NCBI Taxonomy" id="65129"/>
    <lineage>
        <taxon>Eukaryota</taxon>
        <taxon>Sar</taxon>
        <taxon>Alveolata</taxon>
        <taxon>Ciliophora</taxon>
        <taxon>Intramacronucleata</taxon>
        <taxon>Oligohymenophorea</taxon>
        <taxon>Peniculida</taxon>
        <taxon>Parameciidae</taxon>
        <taxon>Paramecium</taxon>
    </lineage>
</organism>
<evidence type="ECO:0000313" key="6">
    <source>
        <dbReference type="Proteomes" id="UP000692954"/>
    </source>
</evidence>
<dbReference type="EMBL" id="CAJJDN010000174">
    <property type="protein sequence ID" value="CAD8127274.1"/>
    <property type="molecule type" value="Genomic_DNA"/>
</dbReference>
<evidence type="ECO:0000256" key="3">
    <source>
        <dbReference type="PROSITE-ProRule" id="PRU00339"/>
    </source>
</evidence>
<reference evidence="5" key="1">
    <citation type="submission" date="2021-01" db="EMBL/GenBank/DDBJ databases">
        <authorList>
            <consortium name="Genoscope - CEA"/>
            <person name="William W."/>
        </authorList>
    </citation>
    <scope>NUCLEOTIDE SEQUENCE</scope>
</reference>
<keyword evidence="1" id="KW-0677">Repeat</keyword>
<evidence type="ECO:0000256" key="2">
    <source>
        <dbReference type="ARBA" id="ARBA00022803"/>
    </source>
</evidence>
<gene>
    <name evidence="5" type="ORF">PSON_ATCC_30995.1.T1740083</name>
</gene>
<feature type="repeat" description="TPR" evidence="3">
    <location>
        <begin position="97"/>
        <end position="130"/>
    </location>
</feature>
<sequence length="301" mass="35396">MREVKSKKNIQKNSKKVKKNSKQKQQNKKEQEVVIQNNIIEQDEISEFDDGSFSVGLHDSEDYSQINDYGAEIQEQDDYEYAILYFNKAIELAPEKDQAYYYKSLSLHKLNQQEKALKYIRKALEIDPENEDSQDLQSKILKKMKRQGQDIKIAKKKKNEYAKQLQRAFILQDLRQYLKAIGSYNEILTFDIDQQMKESVLLNKGISLGLINRYEEELACYNKLIKLNPKNPEVYYQKGLCLQHLNGYRKSLELFQQTLQINPNHVKANNCRNEVLKHLEIISKTKHIVKKGSCVKKKNKK</sequence>
<name>A0A8S1RK76_9CILI</name>
<dbReference type="PANTHER" id="PTHR44858">
    <property type="entry name" value="TETRATRICOPEPTIDE REPEAT PROTEIN 6"/>
    <property type="match status" value="1"/>
</dbReference>
<comment type="caution">
    <text evidence="5">The sequence shown here is derived from an EMBL/GenBank/DDBJ whole genome shotgun (WGS) entry which is preliminary data.</text>
</comment>
<dbReference type="PANTHER" id="PTHR44858:SF1">
    <property type="entry name" value="UDP-N-ACETYLGLUCOSAMINE--PEPTIDE N-ACETYLGLUCOSAMINYLTRANSFERASE SPINDLY-RELATED"/>
    <property type="match status" value="1"/>
</dbReference>
<dbReference type="SMART" id="SM00028">
    <property type="entry name" value="TPR"/>
    <property type="match status" value="5"/>
</dbReference>
<keyword evidence="2 3" id="KW-0802">TPR repeat</keyword>
<dbReference type="AlphaFoldDB" id="A0A8S1RK76"/>